<keyword evidence="5 8" id="KW-0732">Signal</keyword>
<evidence type="ECO:0000259" key="10">
    <source>
        <dbReference type="Pfam" id="PF18962"/>
    </source>
</evidence>
<gene>
    <name evidence="11" type="ORF">SAMN04488090_4823</name>
</gene>
<dbReference type="Pfam" id="PF18962">
    <property type="entry name" value="Por_Secre_tail"/>
    <property type="match status" value="1"/>
</dbReference>
<dbReference type="InterPro" id="IPR011050">
    <property type="entry name" value="Pectin_lyase_fold/virulence"/>
</dbReference>
<keyword evidence="4" id="KW-0964">Secreted</keyword>
<dbReference type="Gene3D" id="2.160.20.10">
    <property type="entry name" value="Single-stranded right-handed beta-helix, Pectin lyase-like"/>
    <property type="match status" value="1"/>
</dbReference>
<feature type="domain" description="Secretion system C-terminal sorting" evidence="10">
    <location>
        <begin position="713"/>
        <end position="775"/>
    </location>
</feature>
<evidence type="ECO:0000313" key="11">
    <source>
        <dbReference type="EMBL" id="SDN04214.1"/>
    </source>
</evidence>
<dbReference type="SUPFAM" id="SSF51126">
    <property type="entry name" value="Pectin lyase-like"/>
    <property type="match status" value="1"/>
</dbReference>
<name>A0A1G9Y551_9BACT</name>
<dbReference type="OrthoDB" id="8901262at2"/>
<dbReference type="GO" id="GO:0005576">
    <property type="term" value="C:extracellular region"/>
    <property type="evidence" value="ECO:0007669"/>
    <property type="project" value="UniProtKB-SubCell"/>
</dbReference>
<dbReference type="PANTHER" id="PTHR11319">
    <property type="entry name" value="G PROTEIN-COUPLED RECEPTOR-RELATED"/>
    <property type="match status" value="1"/>
</dbReference>
<dbReference type="GO" id="GO:0009279">
    <property type="term" value="C:cell outer membrane"/>
    <property type="evidence" value="ECO:0007669"/>
    <property type="project" value="UniProtKB-SubCell"/>
</dbReference>
<dbReference type="NCBIfam" id="TIGR01376">
    <property type="entry name" value="POMP_repeat"/>
    <property type="match status" value="1"/>
</dbReference>
<evidence type="ECO:0000256" key="3">
    <source>
        <dbReference type="ARBA" id="ARBA00004613"/>
    </source>
</evidence>
<dbReference type="SMART" id="SM00710">
    <property type="entry name" value="PbH1"/>
    <property type="match status" value="7"/>
</dbReference>
<accession>A0A1G9Y551</accession>
<dbReference type="NCBIfam" id="TIGR04183">
    <property type="entry name" value="Por_Secre_tail"/>
    <property type="match status" value="1"/>
</dbReference>
<dbReference type="InterPro" id="IPR013783">
    <property type="entry name" value="Ig-like_fold"/>
</dbReference>
<dbReference type="InterPro" id="IPR059226">
    <property type="entry name" value="Choice_anch_Q_dom"/>
</dbReference>
<proteinExistence type="predicted"/>
<dbReference type="AlphaFoldDB" id="A0A1G9Y551"/>
<feature type="domain" description="Right handed beta helix" evidence="9">
    <location>
        <begin position="146"/>
        <end position="307"/>
    </location>
</feature>
<evidence type="ECO:0000256" key="6">
    <source>
        <dbReference type="ARBA" id="ARBA00023136"/>
    </source>
</evidence>
<evidence type="ECO:0000256" key="7">
    <source>
        <dbReference type="ARBA" id="ARBA00023237"/>
    </source>
</evidence>
<keyword evidence="6" id="KW-0472">Membrane</keyword>
<protein>
    <submittedName>
        <fullName evidence="11">Por secretion system C-terminal sorting domain-containing protein</fullName>
    </submittedName>
</protein>
<evidence type="ECO:0000256" key="8">
    <source>
        <dbReference type="SAM" id="SignalP"/>
    </source>
</evidence>
<dbReference type="Proteomes" id="UP000198901">
    <property type="component" value="Unassembled WGS sequence"/>
</dbReference>
<dbReference type="RefSeq" id="WP_093208806.1">
    <property type="nucleotide sequence ID" value="NZ_FNGS01000012.1"/>
</dbReference>
<comment type="subcellular location">
    <subcellularLocation>
        <location evidence="1">Cell envelope</location>
    </subcellularLocation>
    <subcellularLocation>
        <location evidence="2">Cell outer membrane</location>
    </subcellularLocation>
    <subcellularLocation>
        <location evidence="3">Secreted</location>
    </subcellularLocation>
</comment>
<dbReference type="EMBL" id="FNGS01000012">
    <property type="protein sequence ID" value="SDN04214.1"/>
    <property type="molecule type" value="Genomic_DNA"/>
</dbReference>
<evidence type="ECO:0000256" key="1">
    <source>
        <dbReference type="ARBA" id="ARBA00004196"/>
    </source>
</evidence>
<dbReference type="NCBIfam" id="NF041518">
    <property type="entry name" value="choice_anch_Q"/>
    <property type="match status" value="1"/>
</dbReference>
<dbReference type="Pfam" id="PF13229">
    <property type="entry name" value="Beta_helix"/>
    <property type="match status" value="1"/>
</dbReference>
<sequence length="781" mass="81504">MKKLYPLVLLICLSISASAQTTRYVRTDGAPGAGGNSWAAAGNNLQATITASAAGDSICVAAGTYQPAAGSSFVMKNGVKLLGGFPASGNPALTDRNWDNYPSVLQGNGERVLFNNFNIGNTTVIDGFTIRGGATASTGGGIYNVGGALPQIRNCLFEQNQAGQAGGAFYHSGGSFTLSNCTFRNNAAPGSSGQGGAVYVTAASAVRFDHCWFTGNSATKTGGAISVATLSSLILENCRFTANQTTATSNDAAGGAIFLLGVVSSNSRFTNCLFTGNVSRLGPALRSYSLPALAIGNCTFSGNTANGGTYVPKGAIVPDGFSVMTITNSIVYGNTAGVTASGSGNAVTYQYSLIQGGASGTGNLAGSPDPLFVNPVPDHENGDYSLRPCSPAIDKGNNTGVPAGVTTDLEGNVRIQYGTVDLGAYETESAAVPPADPATAGLPGWLGQSIQFQAANTTTHYLGDDCSSLIASVTSTGFSGLTGARVWVETEQPAGFVARHYEITPRENAGSATGTVTLYFTQEEFTAFNAVSAQKLPTGPADVSGIANLRIEKRSGESSDFSGSPSSYPGAPVTIDPADADIQWNAIANRWEITFSVTGFSGFFVKATDSPLPLRLLRFTAVRENGVSRLNWETADEERVSHFAVERSSNGTEFSTLATVPARNSALQSYVFRDTSPFLGTRYYRLRMVDEDGSFVRSRTLSLVEEGTLVIGPNPATGTIRVLTEDPALTGTEIQVLDMTGSVRQRVVLLQQTQEIAIHPLPAGAYLLRFGNGRTVRFVKQ</sequence>
<evidence type="ECO:0000256" key="5">
    <source>
        <dbReference type="ARBA" id="ARBA00022729"/>
    </source>
</evidence>
<evidence type="ECO:0000313" key="12">
    <source>
        <dbReference type="Proteomes" id="UP000198901"/>
    </source>
</evidence>
<keyword evidence="12" id="KW-1185">Reference proteome</keyword>
<dbReference type="InterPro" id="IPR039448">
    <property type="entry name" value="Beta_helix"/>
</dbReference>
<organism evidence="11 12">
    <name type="scientific">Siphonobacter aquaeclarae</name>
    <dbReference type="NCBI Taxonomy" id="563176"/>
    <lineage>
        <taxon>Bacteria</taxon>
        <taxon>Pseudomonadati</taxon>
        <taxon>Bacteroidota</taxon>
        <taxon>Cytophagia</taxon>
        <taxon>Cytophagales</taxon>
        <taxon>Cytophagaceae</taxon>
        <taxon>Siphonobacter</taxon>
    </lineage>
</organism>
<keyword evidence="7" id="KW-0998">Cell outer membrane</keyword>
<feature type="signal peptide" evidence="8">
    <location>
        <begin position="1"/>
        <end position="19"/>
    </location>
</feature>
<reference evidence="11 12" key="1">
    <citation type="submission" date="2016-10" db="EMBL/GenBank/DDBJ databases">
        <authorList>
            <person name="de Groot N.N."/>
        </authorList>
    </citation>
    <scope>NUCLEOTIDE SEQUENCE [LARGE SCALE GENOMIC DNA]</scope>
    <source>
        <strain evidence="11 12">DSM 21668</strain>
    </source>
</reference>
<feature type="chain" id="PRO_5011655733" evidence="8">
    <location>
        <begin position="20"/>
        <end position="781"/>
    </location>
</feature>
<evidence type="ECO:0000256" key="2">
    <source>
        <dbReference type="ARBA" id="ARBA00004442"/>
    </source>
</evidence>
<dbReference type="PANTHER" id="PTHR11319:SF35">
    <property type="entry name" value="OUTER MEMBRANE PROTEIN PMPC-RELATED"/>
    <property type="match status" value="1"/>
</dbReference>
<dbReference type="InterPro" id="IPR012334">
    <property type="entry name" value="Pectin_lyas_fold"/>
</dbReference>
<dbReference type="Gene3D" id="2.60.40.10">
    <property type="entry name" value="Immunoglobulins"/>
    <property type="match status" value="1"/>
</dbReference>
<evidence type="ECO:0000256" key="4">
    <source>
        <dbReference type="ARBA" id="ARBA00022525"/>
    </source>
</evidence>
<dbReference type="STRING" id="563176.SAMN04488090_4823"/>
<dbReference type="InterPro" id="IPR026444">
    <property type="entry name" value="Secre_tail"/>
</dbReference>
<dbReference type="InterPro" id="IPR003368">
    <property type="entry name" value="POMP_repeat"/>
</dbReference>
<evidence type="ECO:0000259" key="9">
    <source>
        <dbReference type="Pfam" id="PF13229"/>
    </source>
</evidence>
<dbReference type="InterPro" id="IPR006626">
    <property type="entry name" value="PbH1"/>
</dbReference>